<evidence type="ECO:0000313" key="2">
    <source>
        <dbReference type="EMBL" id="GAA4630723.1"/>
    </source>
</evidence>
<dbReference type="EMBL" id="BAABHK010000008">
    <property type="protein sequence ID" value="GAA4630723.1"/>
    <property type="molecule type" value="Genomic_DNA"/>
</dbReference>
<evidence type="ECO:0008006" key="4">
    <source>
        <dbReference type="Google" id="ProtNLM"/>
    </source>
</evidence>
<proteinExistence type="predicted"/>
<organism evidence="2 3">
    <name type="scientific">Actinoallomurus vinaceus</name>
    <dbReference type="NCBI Taxonomy" id="1080074"/>
    <lineage>
        <taxon>Bacteria</taxon>
        <taxon>Bacillati</taxon>
        <taxon>Actinomycetota</taxon>
        <taxon>Actinomycetes</taxon>
        <taxon>Streptosporangiales</taxon>
        <taxon>Thermomonosporaceae</taxon>
        <taxon>Actinoallomurus</taxon>
    </lineage>
</organism>
<feature type="region of interest" description="Disordered" evidence="1">
    <location>
        <begin position="124"/>
        <end position="197"/>
    </location>
</feature>
<gene>
    <name evidence="2" type="ORF">GCM10023196_057230</name>
</gene>
<feature type="compositionally biased region" description="Basic and acidic residues" evidence="1">
    <location>
        <begin position="161"/>
        <end position="170"/>
    </location>
</feature>
<reference evidence="3" key="1">
    <citation type="journal article" date="2019" name="Int. J. Syst. Evol. Microbiol.">
        <title>The Global Catalogue of Microorganisms (GCM) 10K type strain sequencing project: providing services to taxonomists for standard genome sequencing and annotation.</title>
        <authorList>
            <consortium name="The Broad Institute Genomics Platform"/>
            <consortium name="The Broad Institute Genome Sequencing Center for Infectious Disease"/>
            <person name="Wu L."/>
            <person name="Ma J."/>
        </authorList>
    </citation>
    <scope>NUCLEOTIDE SEQUENCE [LARGE SCALE GENOMIC DNA]</scope>
    <source>
        <strain evidence="3">JCM 17939</strain>
    </source>
</reference>
<keyword evidence="3" id="KW-1185">Reference proteome</keyword>
<dbReference type="Proteomes" id="UP001501442">
    <property type="component" value="Unassembled WGS sequence"/>
</dbReference>
<evidence type="ECO:0000256" key="1">
    <source>
        <dbReference type="SAM" id="MobiDB-lite"/>
    </source>
</evidence>
<comment type="caution">
    <text evidence="2">The sequence shown here is derived from an EMBL/GenBank/DDBJ whole genome shotgun (WGS) entry which is preliminary data.</text>
</comment>
<sequence length="197" mass="21619">MRSASQPVPSPAGGPARRFVSPFVVSGPPIAIEDLNFEQDKTREKHGRRKQFRNLISRFPTARLKARLVSMATGHGVAIVAVDPAYTTKWGAQHWQKPLTTSNRTITRHDAAGIAIGRRALGHPIRRRTTPPPAHQSDEQGHRTVQAPSGIPGREGPCPRFPDHAHDARPRTMRRTQATSTPTTVRGASEQEPTPAH</sequence>
<accession>A0ABP8UF80</accession>
<name>A0ABP8UF80_9ACTN</name>
<feature type="compositionally biased region" description="Polar residues" evidence="1">
    <location>
        <begin position="175"/>
        <end position="186"/>
    </location>
</feature>
<evidence type="ECO:0000313" key="3">
    <source>
        <dbReference type="Proteomes" id="UP001501442"/>
    </source>
</evidence>
<protein>
    <recommendedName>
        <fullName evidence="4">Transposase</fullName>
    </recommendedName>
</protein>